<protein>
    <submittedName>
        <fullName evidence="9">Cytochrome P450</fullName>
    </submittedName>
</protein>
<keyword evidence="4 8" id="KW-0479">Metal-binding</keyword>
<evidence type="ECO:0000256" key="3">
    <source>
        <dbReference type="ARBA" id="ARBA00022617"/>
    </source>
</evidence>
<dbReference type="PANTHER" id="PTHR24286:SF24">
    <property type="entry name" value="LANOSTEROL 14-ALPHA DEMETHYLASE"/>
    <property type="match status" value="1"/>
</dbReference>
<keyword evidence="5 8" id="KW-0560">Oxidoreductase</keyword>
<dbReference type="SUPFAM" id="SSF48264">
    <property type="entry name" value="Cytochrome P450"/>
    <property type="match status" value="1"/>
</dbReference>
<dbReference type="InterPro" id="IPR001128">
    <property type="entry name" value="Cyt_P450"/>
</dbReference>
<dbReference type="Gene3D" id="1.10.630.10">
    <property type="entry name" value="Cytochrome P450"/>
    <property type="match status" value="1"/>
</dbReference>
<dbReference type="InterPro" id="IPR036396">
    <property type="entry name" value="Cyt_P450_sf"/>
</dbReference>
<gene>
    <name evidence="9" type="ORF">ACFFJD_16745</name>
</gene>
<dbReference type="PANTHER" id="PTHR24286">
    <property type="entry name" value="CYTOCHROME P450 26"/>
    <property type="match status" value="1"/>
</dbReference>
<dbReference type="InterPro" id="IPR017972">
    <property type="entry name" value="Cyt_P450_CS"/>
</dbReference>
<evidence type="ECO:0000256" key="5">
    <source>
        <dbReference type="ARBA" id="ARBA00023002"/>
    </source>
</evidence>
<proteinExistence type="inferred from homology"/>
<evidence type="ECO:0000256" key="1">
    <source>
        <dbReference type="ARBA" id="ARBA00001971"/>
    </source>
</evidence>
<dbReference type="RefSeq" id="WP_382366238.1">
    <property type="nucleotide sequence ID" value="NZ_JBHLWV010000046.1"/>
</dbReference>
<evidence type="ECO:0000256" key="8">
    <source>
        <dbReference type="RuleBase" id="RU000461"/>
    </source>
</evidence>
<name>A0ABV6HC73_9ACTN</name>
<evidence type="ECO:0000313" key="9">
    <source>
        <dbReference type="EMBL" id="MFC0316494.1"/>
    </source>
</evidence>
<evidence type="ECO:0000256" key="2">
    <source>
        <dbReference type="ARBA" id="ARBA00010617"/>
    </source>
</evidence>
<dbReference type="InterPro" id="IPR002403">
    <property type="entry name" value="Cyt_P450_E_grp-IV"/>
</dbReference>
<reference evidence="9 10" key="1">
    <citation type="submission" date="2024-09" db="EMBL/GenBank/DDBJ databases">
        <authorList>
            <person name="Sun Q."/>
            <person name="Mori K."/>
        </authorList>
    </citation>
    <scope>NUCLEOTIDE SEQUENCE [LARGE SCALE GENOMIC DNA]</scope>
    <source>
        <strain evidence="9 10">CCM 7957</strain>
    </source>
</reference>
<keyword evidence="7 8" id="KW-0503">Monooxygenase</keyword>
<dbReference type="PRINTS" id="PR00385">
    <property type="entry name" value="P450"/>
</dbReference>
<keyword evidence="3 8" id="KW-0349">Heme</keyword>
<dbReference type="EMBL" id="JBHLWV010000046">
    <property type="protein sequence ID" value="MFC0316494.1"/>
    <property type="molecule type" value="Genomic_DNA"/>
</dbReference>
<dbReference type="PRINTS" id="PR00465">
    <property type="entry name" value="EP450IV"/>
</dbReference>
<organism evidence="9 10">
    <name type="scientific">Gordonia phosphorivorans</name>
    <dbReference type="NCBI Taxonomy" id="1056982"/>
    <lineage>
        <taxon>Bacteria</taxon>
        <taxon>Bacillati</taxon>
        <taxon>Actinomycetota</taxon>
        <taxon>Actinomycetes</taxon>
        <taxon>Mycobacteriales</taxon>
        <taxon>Gordoniaceae</taxon>
        <taxon>Gordonia</taxon>
    </lineage>
</organism>
<evidence type="ECO:0000256" key="7">
    <source>
        <dbReference type="ARBA" id="ARBA00023033"/>
    </source>
</evidence>
<evidence type="ECO:0000256" key="6">
    <source>
        <dbReference type="ARBA" id="ARBA00023004"/>
    </source>
</evidence>
<comment type="caution">
    <text evidence="9">The sequence shown here is derived from an EMBL/GenBank/DDBJ whole genome shotgun (WGS) entry which is preliminary data.</text>
</comment>
<sequence>MRNRRYITAPEGSGLLDVEGSWSPSVLQLLRARKDPIGFGEVRRERYGEVGATRFFGTNMVMATGAEAAEEILANRDGAFSNAGWDLLIGPFFGGGLMLMDPPDHLRHRRIMAQAFTSTALQSYFPRMREVVCAELDSITPGTVRLYPLFKQMAFQTALQVFVDVDLTDQQQQQVRAAFTDTVRAGTSLLRLPIPGSRYQRGRVGRRALEQFFAEHLPAKRRGDGTDLFTRLSTAEVDGQRLTDTEVIDHMIFLLMAAHDTSQVALTQTGYQLAAHPHWQDQVRAEVSGLTDPGYEDVSAAGLPILDRVVRESIRLCPPVSAYPRLVVSDTQVLGRYLPAGTRVTVPALTNHRNPKVWPDPHTFDPDRFTPERLAEVHKYAWTPFGGGAHQCLGMFLAMQQIRLVYAELLSRFTLSVPDGYIAPMDYSAIPIPKDGLPVAFTAVQSLPTSQGGADRVGA</sequence>
<keyword evidence="6 8" id="KW-0408">Iron</keyword>
<keyword evidence="10" id="KW-1185">Reference proteome</keyword>
<dbReference type="Proteomes" id="UP001589783">
    <property type="component" value="Unassembled WGS sequence"/>
</dbReference>
<dbReference type="PROSITE" id="PS00086">
    <property type="entry name" value="CYTOCHROME_P450"/>
    <property type="match status" value="1"/>
</dbReference>
<dbReference type="Pfam" id="PF00067">
    <property type="entry name" value="p450"/>
    <property type="match status" value="1"/>
</dbReference>
<comment type="similarity">
    <text evidence="2 8">Belongs to the cytochrome P450 family.</text>
</comment>
<comment type="cofactor">
    <cofactor evidence="1">
        <name>heme</name>
        <dbReference type="ChEBI" id="CHEBI:30413"/>
    </cofactor>
</comment>
<evidence type="ECO:0000313" key="10">
    <source>
        <dbReference type="Proteomes" id="UP001589783"/>
    </source>
</evidence>
<accession>A0ABV6HC73</accession>
<evidence type="ECO:0000256" key="4">
    <source>
        <dbReference type="ARBA" id="ARBA00022723"/>
    </source>
</evidence>